<evidence type="ECO:0000313" key="2">
    <source>
        <dbReference type="EMBL" id="MBW8486743.1"/>
    </source>
</evidence>
<dbReference type="EMBL" id="JAIBOA010000026">
    <property type="protein sequence ID" value="MBW8486743.1"/>
    <property type="molecule type" value="Genomic_DNA"/>
</dbReference>
<accession>A0ABS7G541</accession>
<comment type="caution">
    <text evidence="2">The sequence shown here is derived from an EMBL/GenBank/DDBJ whole genome shotgun (WGS) entry which is preliminary data.</text>
</comment>
<reference evidence="2 3" key="1">
    <citation type="submission" date="2021-07" db="EMBL/GenBank/DDBJ databases">
        <title>Actinomadura sp. PM05-2 isolated from lichen.</title>
        <authorList>
            <person name="Somphong A."/>
            <person name="Phongsopitanun W."/>
            <person name="Tanasupawat S."/>
            <person name="Peongsungnone V."/>
        </authorList>
    </citation>
    <scope>NUCLEOTIDE SEQUENCE [LARGE SCALE GENOMIC DNA]</scope>
    <source>
        <strain evidence="2 3">PM05-2</strain>
    </source>
</reference>
<dbReference type="Proteomes" id="UP000774570">
    <property type="component" value="Unassembled WGS sequence"/>
</dbReference>
<feature type="compositionally biased region" description="Basic residues" evidence="1">
    <location>
        <begin position="89"/>
        <end position="100"/>
    </location>
</feature>
<evidence type="ECO:0000256" key="1">
    <source>
        <dbReference type="SAM" id="MobiDB-lite"/>
    </source>
</evidence>
<sequence>MIIDVHAHVLLPEVERAVAGQPGLDAHRGLDARRNGAASLTVSGRMVGERIGKLTQAPVRLAAPHPARPLGTLVAGRAQGGGEQGVEHPRRRHATPSRRG</sequence>
<keyword evidence="3" id="KW-1185">Reference proteome</keyword>
<gene>
    <name evidence="2" type="ORF">K1Y72_30550</name>
</gene>
<evidence type="ECO:0000313" key="3">
    <source>
        <dbReference type="Proteomes" id="UP000774570"/>
    </source>
</evidence>
<proteinExistence type="predicted"/>
<organism evidence="2 3">
    <name type="scientific">Actinomadura parmotrematis</name>
    <dbReference type="NCBI Taxonomy" id="2864039"/>
    <lineage>
        <taxon>Bacteria</taxon>
        <taxon>Bacillati</taxon>
        <taxon>Actinomycetota</taxon>
        <taxon>Actinomycetes</taxon>
        <taxon>Streptosporangiales</taxon>
        <taxon>Thermomonosporaceae</taxon>
        <taxon>Actinomadura</taxon>
    </lineage>
</organism>
<dbReference type="RefSeq" id="WP_220169982.1">
    <property type="nucleotide sequence ID" value="NZ_JAIBOA010000026.1"/>
</dbReference>
<feature type="region of interest" description="Disordered" evidence="1">
    <location>
        <begin position="71"/>
        <end position="100"/>
    </location>
</feature>
<evidence type="ECO:0008006" key="4">
    <source>
        <dbReference type="Google" id="ProtNLM"/>
    </source>
</evidence>
<name>A0ABS7G541_9ACTN</name>
<protein>
    <recommendedName>
        <fullName evidence="4">Amidohydrolase</fullName>
    </recommendedName>
</protein>